<organism evidence="3 4">
    <name type="scientific">Thecamonas trahens ATCC 50062</name>
    <dbReference type="NCBI Taxonomy" id="461836"/>
    <lineage>
        <taxon>Eukaryota</taxon>
        <taxon>Apusozoa</taxon>
        <taxon>Apusomonadida</taxon>
        <taxon>Apusomonadidae</taxon>
        <taxon>Thecamonas</taxon>
    </lineage>
</organism>
<evidence type="ECO:0000256" key="1">
    <source>
        <dbReference type="ARBA" id="ARBA00022468"/>
    </source>
</evidence>
<proteinExistence type="predicted"/>
<dbReference type="GeneID" id="25562429"/>
<sequence length="870" mass="92398">MQAAGIVRVDSLKCEAVLVQAQLHLTPVNGDEKSSPTAAGKARSRARVIDMRGCDVELVESVYPGGPTSVVIVAPHTNIVTRLHTAASAEARAWLPPLQEAASARMSCLPLVSQAVSAQNLADASPSLLTGVRSLGDGEAGDEPELESWMTDEPGHWPAALLKESIPVVEEAPKMLAAWYRLYFLNAEHANFVADLRGWRGSSYGVVAVSVMRCLEAGKELVRAVVWSGRGGIVPFVAYPGCEFKNFRKDLILALAVYDPILCKARNKFVCVTGAMGVERLLNLEDQAFPRTAEIGVMMVRPGQTSVADILANELNPEHDDEFCNFVDTLGTHVDLCGWEGFSGGLDIKGGQTGAFSVCTRISHRDIMFKVAPYIPSALGSDSPAIATRKSHVLGAPALIVFLERANDCFDPSVLDGQHGAAATQVVVVVSPHPKAPGTLLTYQLAWRAGNGLFGSLPDPRVHALGTTTAHIILTSVLNGLAAAHRGGSPDALDTQVSTRADALTKLYRAVLADQPGHIVGPKSGAAADIDTVVTPPLLGFHRHASVLPLQVYVTAGAGEMGVVCSAPDAAAIAEQVVSRPVAKVAVIDSAGIAIVLYRASKYPVDYIFLGSIGPWIRHSLDKRTKRAHDVVVSSRPGRAPQLAIAVKSRVEVYVWETPTFIHWTTLKLDGPSRAMSYFPVSGRLGLVLAAGYVSVDTTDGQLTAFTVADVVGQPADNAQIMEVPISRPGSHVVIANGMRGVTVSAVSGEVGRGCLRTTWSWGCIPNAFAALRGYVVAVASTNVEIRNARNGAIVQRLSLPPPIQLLSQPADDIVLSMRGRGRVELYRLDVDGCSRGLAHNSAGILSTQSVQPMRPSHCCLSVGTKLWDN</sequence>
<dbReference type="eggNOG" id="KOG3686">
    <property type="taxonomic scope" value="Eukaryota"/>
</dbReference>
<dbReference type="InterPro" id="IPR050989">
    <property type="entry name" value="Rap1_Ran_GAP"/>
</dbReference>
<dbReference type="PROSITE" id="PS50085">
    <property type="entry name" value="RAPGAP"/>
    <property type="match status" value="1"/>
</dbReference>
<feature type="domain" description="Rap-GAP" evidence="2">
    <location>
        <begin position="281"/>
        <end position="507"/>
    </location>
</feature>
<dbReference type="OrthoDB" id="19311at2759"/>
<protein>
    <recommendedName>
        <fullName evidence="2">Rap-GAP domain-containing protein</fullName>
    </recommendedName>
</protein>
<evidence type="ECO:0000313" key="4">
    <source>
        <dbReference type="Proteomes" id="UP000054408"/>
    </source>
</evidence>
<name>A0A0L0D2F0_THETB</name>
<accession>A0A0L0D2F0</accession>
<dbReference type="RefSeq" id="XP_013760618.1">
    <property type="nucleotide sequence ID" value="XM_013905164.1"/>
</dbReference>
<dbReference type="EMBL" id="GL349442">
    <property type="protein sequence ID" value="KNC46325.1"/>
    <property type="molecule type" value="Genomic_DNA"/>
</dbReference>
<dbReference type="GO" id="GO:0051056">
    <property type="term" value="P:regulation of small GTPase mediated signal transduction"/>
    <property type="evidence" value="ECO:0007669"/>
    <property type="project" value="InterPro"/>
</dbReference>
<dbReference type="STRING" id="461836.A0A0L0D2F0"/>
<gene>
    <name evidence="3" type="ORF">AMSG_02777</name>
</gene>
<dbReference type="InterPro" id="IPR000331">
    <property type="entry name" value="Rap/Ran_GAP_dom"/>
</dbReference>
<dbReference type="AlphaFoldDB" id="A0A0L0D2F0"/>
<dbReference type="SUPFAM" id="SSF111347">
    <property type="entry name" value="Rap/Ran-GAP"/>
    <property type="match status" value="1"/>
</dbReference>
<dbReference type="Proteomes" id="UP000054408">
    <property type="component" value="Unassembled WGS sequence"/>
</dbReference>
<keyword evidence="4" id="KW-1185">Reference proteome</keyword>
<evidence type="ECO:0000259" key="2">
    <source>
        <dbReference type="PROSITE" id="PS50085"/>
    </source>
</evidence>
<dbReference type="Gene3D" id="3.40.50.11210">
    <property type="entry name" value="Rap/Ran-GAP"/>
    <property type="match status" value="1"/>
</dbReference>
<dbReference type="InterPro" id="IPR035974">
    <property type="entry name" value="Rap/Ran-GAP_sf"/>
</dbReference>
<evidence type="ECO:0000313" key="3">
    <source>
        <dbReference type="EMBL" id="KNC46325.1"/>
    </source>
</evidence>
<dbReference type="GO" id="GO:0005096">
    <property type="term" value="F:GTPase activator activity"/>
    <property type="evidence" value="ECO:0007669"/>
    <property type="project" value="UniProtKB-KW"/>
</dbReference>
<keyword evidence="1" id="KW-0343">GTPase activation</keyword>
<reference evidence="3 4" key="1">
    <citation type="submission" date="2010-05" db="EMBL/GenBank/DDBJ databases">
        <title>The Genome Sequence of Thecamonas trahens ATCC 50062.</title>
        <authorList>
            <consortium name="The Broad Institute Genome Sequencing Platform"/>
            <person name="Russ C."/>
            <person name="Cuomo C."/>
            <person name="Shea T."/>
            <person name="Young S.K."/>
            <person name="Zeng Q."/>
            <person name="Koehrsen M."/>
            <person name="Haas B."/>
            <person name="Borodovsky M."/>
            <person name="Guigo R."/>
            <person name="Alvarado L."/>
            <person name="Berlin A."/>
            <person name="Bochicchio J."/>
            <person name="Borenstein D."/>
            <person name="Chapman S."/>
            <person name="Chen Z."/>
            <person name="Freedman E."/>
            <person name="Gellesch M."/>
            <person name="Goldberg J."/>
            <person name="Griggs A."/>
            <person name="Gujja S."/>
            <person name="Heilman E."/>
            <person name="Heiman D."/>
            <person name="Hepburn T."/>
            <person name="Howarth C."/>
            <person name="Jen D."/>
            <person name="Larson L."/>
            <person name="Mehta T."/>
            <person name="Park D."/>
            <person name="Pearson M."/>
            <person name="Roberts A."/>
            <person name="Saif S."/>
            <person name="Shenoy N."/>
            <person name="Sisk P."/>
            <person name="Stolte C."/>
            <person name="Sykes S."/>
            <person name="Thomson T."/>
            <person name="Walk T."/>
            <person name="White J."/>
            <person name="Yandava C."/>
            <person name="Burger G."/>
            <person name="Gray M.W."/>
            <person name="Holland P.W.H."/>
            <person name="King N."/>
            <person name="Lang F.B.F."/>
            <person name="Roger A.J."/>
            <person name="Ruiz-Trillo I."/>
            <person name="Lander E."/>
            <person name="Nusbaum C."/>
        </authorList>
    </citation>
    <scope>NUCLEOTIDE SEQUENCE [LARGE SCALE GENOMIC DNA]</scope>
    <source>
        <strain evidence="3 4">ATCC 50062</strain>
    </source>
</reference>
<dbReference type="PANTHER" id="PTHR15711">
    <property type="entry name" value="RAP GTPASE-ACTIVATING PROTEIN"/>
    <property type="match status" value="1"/>
</dbReference>
<dbReference type="Pfam" id="PF02145">
    <property type="entry name" value="Rap_GAP"/>
    <property type="match status" value="1"/>
</dbReference>